<dbReference type="NCBIfam" id="TIGR00756">
    <property type="entry name" value="PPR"/>
    <property type="match status" value="2"/>
</dbReference>
<dbReference type="PROSITE" id="PS51375">
    <property type="entry name" value="PPR"/>
    <property type="match status" value="4"/>
</dbReference>
<feature type="repeat" description="PPR" evidence="2">
    <location>
        <begin position="267"/>
        <end position="297"/>
    </location>
</feature>
<sequence>MDSHVKKYFSSFKGKTPQGNCDSSLALCRGMNSVLRKRRACRKIDHLLTATQFQFRPFSSRKLTQHHPSRSKKQDKALRILSLVAPKTGGNSSRQSHLRLIEDFLDTSSNAQKLANGFASLGSSSAAVRNVFDEMLESAASDEKGSVSGERSSKEERVGDGAVGLSHALSSCGSARDLEGGVQFHCLAMRTGFLANNVVSWTAIIAGFAQEWQVDECLELYHSMRWSASKPNDFTFTSLLSACTGSGALGQGKSAHCQAIQMGFASYIHVANSLISMYCKCGCMDDALRVFHELPKRDLVSWNSMIAGYAQYGLVHEAIDLFEEMLLQKVEPDAITFLGVLSSCRHAGLVKQGQLYFDSMVDHGLIPELDHYACVVDLLGRSGKLEEARNFINRMPVQPNAVIWGSLLSSCRLHGNIWFGIQAAESRLVQEPGCAATHIQLANLYASIGLWDEAAQVRKLMKDKCLKTYPGYSWIEISNVQYSIACGLCIIFKYEEQSLLGITYGKSALSSQGEISSLEELMEPPWSDDQLGELFASF</sequence>
<dbReference type="FunCoup" id="A0A059A8I1">
    <property type="interactions" value="319"/>
</dbReference>
<dbReference type="PANTHER" id="PTHR47926">
    <property type="entry name" value="PENTATRICOPEPTIDE REPEAT-CONTAINING PROTEIN"/>
    <property type="match status" value="1"/>
</dbReference>
<dbReference type="eggNOG" id="KOG1075">
    <property type="taxonomic scope" value="Eukaryota"/>
</dbReference>
<dbReference type="GO" id="GO:0009451">
    <property type="term" value="P:RNA modification"/>
    <property type="evidence" value="ECO:0007669"/>
    <property type="project" value="InterPro"/>
</dbReference>
<dbReference type="STRING" id="71139.A0A059A8I1"/>
<dbReference type="eggNOG" id="KOG4197">
    <property type="taxonomic scope" value="Eukaryota"/>
</dbReference>
<feature type="repeat" description="PPR" evidence="2">
    <location>
        <begin position="197"/>
        <end position="231"/>
    </location>
</feature>
<dbReference type="AlphaFoldDB" id="A0A059A8I1"/>
<dbReference type="InterPro" id="IPR046960">
    <property type="entry name" value="PPR_At4g14850-like_plant"/>
</dbReference>
<dbReference type="EMBL" id="KK198763">
    <property type="protein sequence ID" value="KCW49675.1"/>
    <property type="molecule type" value="Genomic_DNA"/>
</dbReference>
<dbReference type="InterPro" id="IPR046848">
    <property type="entry name" value="E_motif"/>
</dbReference>
<evidence type="ECO:0000256" key="1">
    <source>
        <dbReference type="ARBA" id="ARBA00022737"/>
    </source>
</evidence>
<dbReference type="FunFam" id="1.25.40.10:FF:000378">
    <property type="entry name" value="Pentatricopeptide repeat-containing protein mitochondrial"/>
    <property type="match status" value="1"/>
</dbReference>
<feature type="repeat" description="PPR" evidence="2">
    <location>
        <begin position="333"/>
        <end position="367"/>
    </location>
</feature>
<protein>
    <recommendedName>
        <fullName evidence="4">Pentatricopeptide repeat-containing protein</fullName>
    </recommendedName>
</protein>
<evidence type="ECO:0000313" key="3">
    <source>
        <dbReference type="EMBL" id="KCW49675.1"/>
    </source>
</evidence>
<proteinExistence type="predicted"/>
<dbReference type="GO" id="GO:0003723">
    <property type="term" value="F:RNA binding"/>
    <property type="evidence" value="ECO:0007669"/>
    <property type="project" value="InterPro"/>
</dbReference>
<dbReference type="Pfam" id="PF01535">
    <property type="entry name" value="PPR"/>
    <property type="match status" value="1"/>
</dbReference>
<dbReference type="InParanoid" id="A0A059A8I1"/>
<evidence type="ECO:0008006" key="4">
    <source>
        <dbReference type="Google" id="ProtNLM"/>
    </source>
</evidence>
<accession>A0A059A8I1</accession>
<dbReference type="Gramene" id="KCW49675">
    <property type="protein sequence ID" value="KCW49675"/>
    <property type="gene ID" value="EUGRSUZ_K03189"/>
</dbReference>
<evidence type="ECO:0000256" key="2">
    <source>
        <dbReference type="PROSITE-ProRule" id="PRU00708"/>
    </source>
</evidence>
<dbReference type="InterPro" id="IPR002885">
    <property type="entry name" value="PPR_rpt"/>
</dbReference>
<dbReference type="PANTHER" id="PTHR47926:SF438">
    <property type="entry name" value="PENTATRICOPEPTIDE REPEAT-CONTAINING PROTEIN"/>
    <property type="match status" value="1"/>
</dbReference>
<reference evidence="3" key="1">
    <citation type="submission" date="2013-07" db="EMBL/GenBank/DDBJ databases">
        <title>The genome of Eucalyptus grandis.</title>
        <authorList>
            <person name="Schmutz J."/>
            <person name="Hayes R."/>
            <person name="Myburg A."/>
            <person name="Tuskan G."/>
            <person name="Grattapaglia D."/>
            <person name="Rokhsar D.S."/>
        </authorList>
    </citation>
    <scope>NUCLEOTIDE SEQUENCE</scope>
    <source>
        <tissue evidence="3">Leaf extractions</tissue>
    </source>
</reference>
<dbReference type="Pfam" id="PF13041">
    <property type="entry name" value="PPR_2"/>
    <property type="match status" value="2"/>
</dbReference>
<dbReference type="Pfam" id="PF20431">
    <property type="entry name" value="E_motif"/>
    <property type="match status" value="1"/>
</dbReference>
<dbReference type="InterPro" id="IPR011990">
    <property type="entry name" value="TPR-like_helical_dom_sf"/>
</dbReference>
<name>A0A059A8I1_EUCGR</name>
<keyword evidence="1" id="KW-0677">Repeat</keyword>
<dbReference type="Gene3D" id="1.25.40.10">
    <property type="entry name" value="Tetratricopeptide repeat domain"/>
    <property type="match status" value="2"/>
</dbReference>
<feature type="repeat" description="PPR" evidence="2">
    <location>
        <begin position="298"/>
        <end position="332"/>
    </location>
</feature>
<gene>
    <name evidence="3" type="ORF">EUGRSUZ_K03189</name>
</gene>
<organism evidence="3">
    <name type="scientific">Eucalyptus grandis</name>
    <name type="common">Flooded gum</name>
    <dbReference type="NCBI Taxonomy" id="71139"/>
    <lineage>
        <taxon>Eukaryota</taxon>
        <taxon>Viridiplantae</taxon>
        <taxon>Streptophyta</taxon>
        <taxon>Embryophyta</taxon>
        <taxon>Tracheophyta</taxon>
        <taxon>Spermatophyta</taxon>
        <taxon>Magnoliopsida</taxon>
        <taxon>eudicotyledons</taxon>
        <taxon>Gunneridae</taxon>
        <taxon>Pentapetalae</taxon>
        <taxon>rosids</taxon>
        <taxon>malvids</taxon>
        <taxon>Myrtales</taxon>
        <taxon>Myrtaceae</taxon>
        <taxon>Myrtoideae</taxon>
        <taxon>Eucalypteae</taxon>
        <taxon>Eucalyptus</taxon>
    </lineage>
</organism>